<name>A0A656Z346_BRUAN</name>
<reference evidence="1" key="1">
    <citation type="submission" date="2016-02" db="EMBL/GenBank/DDBJ databases">
        <title>Genomic sequences of Ochrobactrum anthropi.</title>
        <authorList>
            <person name="Chudasama K.S."/>
            <person name="Thaker V.S."/>
        </authorList>
    </citation>
    <scope>NUCLEOTIDE SEQUENCE [LARGE SCALE GENOMIC DNA]</scope>
    <source>
        <strain evidence="1">SUBG007</strain>
    </source>
</reference>
<organism evidence="1">
    <name type="scientific">Brucella anthropi</name>
    <name type="common">Ochrobactrum anthropi</name>
    <dbReference type="NCBI Taxonomy" id="529"/>
    <lineage>
        <taxon>Bacteria</taxon>
        <taxon>Pseudomonadati</taxon>
        <taxon>Pseudomonadota</taxon>
        <taxon>Alphaproteobacteria</taxon>
        <taxon>Hyphomicrobiales</taxon>
        <taxon>Brucellaceae</taxon>
        <taxon>Brucella/Ochrobactrum group</taxon>
        <taxon>Brucella</taxon>
    </lineage>
</organism>
<accession>A0A656Z346</accession>
<gene>
    <name evidence="1" type="ORF">AB664_17515</name>
</gene>
<dbReference type="AlphaFoldDB" id="A0A656Z346"/>
<dbReference type="EMBL" id="LUAY01007250">
    <property type="protein sequence ID" value="KYB44892.1"/>
    <property type="molecule type" value="Genomic_DNA"/>
</dbReference>
<sequence>MSSLHLGIAASSKSTLIKQIEPLALLIMDKDQYLFDFAIRSGYCSIYMQAVIYCRMKRRWNDGEQL</sequence>
<evidence type="ECO:0000313" key="1">
    <source>
        <dbReference type="EMBL" id="KYB44892.1"/>
    </source>
</evidence>
<proteinExistence type="predicted"/>
<comment type="caution">
    <text evidence="1">The sequence shown here is derived from an EMBL/GenBank/DDBJ whole genome shotgun (WGS) entry which is preliminary data.</text>
</comment>
<protein>
    <submittedName>
        <fullName evidence="1">Uncharacterized protein</fullName>
    </submittedName>
</protein>